<comment type="caution">
    <text evidence="1">The sequence shown here is derived from an EMBL/GenBank/DDBJ whole genome shotgun (WGS) entry which is preliminary data.</text>
</comment>
<dbReference type="Proteomes" id="UP000007129">
    <property type="component" value="Unassembled WGS sequence"/>
</dbReference>
<accession>K2RRD6</accession>
<organism evidence="1 2">
    <name type="scientific">Macrophomina phaseolina (strain MS6)</name>
    <name type="common">Charcoal rot fungus</name>
    <dbReference type="NCBI Taxonomy" id="1126212"/>
    <lineage>
        <taxon>Eukaryota</taxon>
        <taxon>Fungi</taxon>
        <taxon>Dikarya</taxon>
        <taxon>Ascomycota</taxon>
        <taxon>Pezizomycotina</taxon>
        <taxon>Dothideomycetes</taxon>
        <taxon>Dothideomycetes incertae sedis</taxon>
        <taxon>Botryosphaeriales</taxon>
        <taxon>Botryosphaeriaceae</taxon>
        <taxon>Macrophomina</taxon>
    </lineage>
</organism>
<protein>
    <submittedName>
        <fullName evidence="1">Uncharacterized protein</fullName>
    </submittedName>
</protein>
<evidence type="ECO:0000313" key="2">
    <source>
        <dbReference type="Proteomes" id="UP000007129"/>
    </source>
</evidence>
<name>K2RRD6_MACPH</name>
<gene>
    <name evidence="1" type="ORF">MPH_05503</name>
</gene>
<evidence type="ECO:0000313" key="1">
    <source>
        <dbReference type="EMBL" id="EKG17293.1"/>
    </source>
</evidence>
<dbReference type="VEuPathDB" id="FungiDB:MPH_05503"/>
<dbReference type="OrthoDB" id="10518771at2759"/>
<sequence>MKECCYVYRPAKMVMPSTFFAWIELLKASQLLQVRIAEAFSWSLVAEFITYNPLEWEHLNCIMRGFPLDSKIVRHLVHNVQYLRHKGGLTLSALNYINTNPYFNQLLDEVTAQYYLNRMNRTTSADPHRHRNHQYGAFYGDGHFNHTGLFNGNNGVM</sequence>
<proteinExistence type="predicted"/>
<reference evidence="1 2" key="1">
    <citation type="journal article" date="2012" name="BMC Genomics">
        <title>Tools to kill: Genome of one of the most destructive plant pathogenic fungi Macrophomina phaseolina.</title>
        <authorList>
            <person name="Islam M.S."/>
            <person name="Haque M.S."/>
            <person name="Islam M.M."/>
            <person name="Emdad E.M."/>
            <person name="Halim A."/>
            <person name="Hossen Q.M.M."/>
            <person name="Hossain M.Z."/>
            <person name="Ahmed B."/>
            <person name="Rahim S."/>
            <person name="Rahman M.S."/>
            <person name="Alam M.M."/>
            <person name="Hou S."/>
            <person name="Wan X."/>
            <person name="Saito J.A."/>
            <person name="Alam M."/>
        </authorList>
    </citation>
    <scope>NUCLEOTIDE SEQUENCE [LARGE SCALE GENOMIC DNA]</scope>
    <source>
        <strain evidence="1 2">MS6</strain>
    </source>
</reference>
<dbReference type="InParanoid" id="K2RRD6"/>
<dbReference type="EMBL" id="AHHD01000250">
    <property type="protein sequence ID" value="EKG17293.1"/>
    <property type="molecule type" value="Genomic_DNA"/>
</dbReference>
<dbReference type="AlphaFoldDB" id="K2RRD6"/>
<dbReference type="HOGENOM" id="CLU_1678243_0_0_1"/>